<feature type="region of interest" description="Disordered" evidence="2">
    <location>
        <begin position="403"/>
        <end position="426"/>
    </location>
</feature>
<feature type="region of interest" description="Disordered" evidence="2">
    <location>
        <begin position="458"/>
        <end position="601"/>
    </location>
</feature>
<proteinExistence type="predicted"/>
<sequence>MKSGDQNWVSVSRAIKPFAEPGRPPDWFSQKHCASQYSELLESTEAPKRKRGEKGEVVETVEDMIVRRLTAERIEELKRLIKEMQEKHRKLKRESELIQAGHLDSKLEELWEEIVRNRKREDEEAEVKRKATDAAYQARQAVKNTPRRVPSVTLRSPSGACSPCLDFPIGDSSEDPSNTGAWSTVFVPLAELPGPGDVEASLGSLLDESTQKKLLGQKITPPPSPLLSELLKKGSLLPTSPRLARISNKYSPPQNFCYRMWDISEYYHKCPCTPGSVSSLRGAPTLSRLLEAGPAQFPSQLSSLATADSAPNTTSSAIDTVAPLPTGGDGAPNAPVDNKGAVLGDEDLVTVSYMAEELDLETVGDLIAIIEEKGDENAEALDAAAVEAALSLCEDTGHSLTGTWEPNTFSPIGHEPSNTPQDLDPNPLHLLEGKTEGPEACESGSGCSTQVYLSPSAVPQDPVLTSGGCSELEAPKTQHTEKDQKGKSESVIKSEGDKWTQSKSDIRLVDDTTVKQHSKDVKEEEEAVSDAEEESVLEMKGGLEGAEDCGGEEDAEGVYLSEPEGETELDPPASESEDGCSMRTASSSLQLHTTAESIPSSPASSQLYVLKIYGLFTPHRSF</sequence>
<feature type="region of interest" description="Disordered" evidence="2">
    <location>
        <begin position="305"/>
        <end position="338"/>
    </location>
</feature>
<protein>
    <submittedName>
        <fullName evidence="3">Bromodomain-containing protein 8</fullName>
    </submittedName>
</protein>
<evidence type="ECO:0000313" key="3">
    <source>
        <dbReference type="EMBL" id="KAA0720200.1"/>
    </source>
</evidence>
<dbReference type="EMBL" id="SOYY01000006">
    <property type="protein sequence ID" value="KAA0720200.1"/>
    <property type="molecule type" value="Genomic_DNA"/>
</dbReference>
<feature type="compositionally biased region" description="Polar residues" evidence="2">
    <location>
        <begin position="583"/>
        <end position="601"/>
    </location>
</feature>
<feature type="compositionally biased region" description="Polar residues" evidence="2">
    <location>
        <begin position="403"/>
        <end position="421"/>
    </location>
</feature>
<feature type="compositionally biased region" description="Basic and acidic residues" evidence="2">
    <location>
        <begin position="473"/>
        <end position="522"/>
    </location>
</feature>
<comment type="caution">
    <text evidence="3">The sequence shown here is derived from an EMBL/GenBank/DDBJ whole genome shotgun (WGS) entry which is preliminary data.</text>
</comment>
<keyword evidence="4" id="KW-1185">Reference proteome</keyword>
<dbReference type="Proteomes" id="UP000324632">
    <property type="component" value="Chromosome 6"/>
</dbReference>
<dbReference type="AlphaFoldDB" id="A0A5A9PDV4"/>
<reference evidence="3 4" key="1">
    <citation type="journal article" date="2019" name="Mol. Ecol. Resour.">
        <title>Chromosome-level genome assembly of Triplophysa tibetana, a fish adapted to the harsh high-altitude environment of the Tibetan Plateau.</title>
        <authorList>
            <person name="Yang X."/>
            <person name="Liu H."/>
            <person name="Ma Z."/>
            <person name="Zou Y."/>
            <person name="Zou M."/>
            <person name="Mao Y."/>
            <person name="Li X."/>
            <person name="Wang H."/>
            <person name="Chen T."/>
            <person name="Wang W."/>
            <person name="Yang R."/>
        </authorList>
    </citation>
    <scope>NUCLEOTIDE SEQUENCE [LARGE SCALE GENOMIC DNA]</scope>
    <source>
        <strain evidence="3">TTIB1903HZAU</strain>
        <tissue evidence="3">Muscle</tissue>
    </source>
</reference>
<feature type="compositionally biased region" description="Polar residues" evidence="2">
    <location>
        <begin position="305"/>
        <end position="318"/>
    </location>
</feature>
<evidence type="ECO:0000313" key="4">
    <source>
        <dbReference type="Proteomes" id="UP000324632"/>
    </source>
</evidence>
<feature type="compositionally biased region" description="Acidic residues" evidence="2">
    <location>
        <begin position="523"/>
        <end position="536"/>
    </location>
</feature>
<name>A0A5A9PDV4_9TELE</name>
<dbReference type="PANTHER" id="PTHR15398:SF4">
    <property type="entry name" value="BROMODOMAIN-CONTAINING PROTEIN 8 ISOFORM X1"/>
    <property type="match status" value="1"/>
</dbReference>
<feature type="compositionally biased region" description="Acidic residues" evidence="2">
    <location>
        <begin position="545"/>
        <end position="556"/>
    </location>
</feature>
<keyword evidence="1" id="KW-0175">Coiled coil</keyword>
<feature type="coiled-coil region" evidence="1">
    <location>
        <begin position="67"/>
        <end position="101"/>
    </location>
</feature>
<dbReference type="PANTHER" id="PTHR15398">
    <property type="entry name" value="BROMODOMAIN-CONTAINING PROTEIN 8"/>
    <property type="match status" value="1"/>
</dbReference>
<dbReference type="GO" id="GO:0035267">
    <property type="term" value="C:NuA4 histone acetyltransferase complex"/>
    <property type="evidence" value="ECO:0007669"/>
    <property type="project" value="TreeGrafter"/>
</dbReference>
<evidence type="ECO:0000256" key="2">
    <source>
        <dbReference type="SAM" id="MobiDB-lite"/>
    </source>
</evidence>
<gene>
    <name evidence="3" type="ORF">E1301_Tti008173</name>
</gene>
<organism evidence="3 4">
    <name type="scientific">Triplophysa tibetana</name>
    <dbReference type="NCBI Taxonomy" id="1572043"/>
    <lineage>
        <taxon>Eukaryota</taxon>
        <taxon>Metazoa</taxon>
        <taxon>Chordata</taxon>
        <taxon>Craniata</taxon>
        <taxon>Vertebrata</taxon>
        <taxon>Euteleostomi</taxon>
        <taxon>Actinopterygii</taxon>
        <taxon>Neopterygii</taxon>
        <taxon>Teleostei</taxon>
        <taxon>Ostariophysi</taxon>
        <taxon>Cypriniformes</taxon>
        <taxon>Nemacheilidae</taxon>
        <taxon>Triplophysa</taxon>
    </lineage>
</organism>
<accession>A0A5A9PDV4</accession>
<evidence type="ECO:0000256" key="1">
    <source>
        <dbReference type="SAM" id="Coils"/>
    </source>
</evidence>